<evidence type="ECO:0000313" key="1">
    <source>
        <dbReference type="EMBL" id="TDP04535.1"/>
    </source>
</evidence>
<evidence type="ECO:0008006" key="3">
    <source>
        <dbReference type="Google" id="ProtNLM"/>
    </source>
</evidence>
<evidence type="ECO:0000313" key="2">
    <source>
        <dbReference type="Proteomes" id="UP000295357"/>
    </source>
</evidence>
<dbReference type="AlphaFoldDB" id="A0A4R6MRD2"/>
<dbReference type="OrthoDB" id="9796051at2"/>
<accession>A0A4R6MRD2</accession>
<dbReference type="Pfam" id="PF06577">
    <property type="entry name" value="EipA"/>
    <property type="match status" value="1"/>
</dbReference>
<dbReference type="RefSeq" id="WP_133605496.1">
    <property type="nucleotide sequence ID" value="NZ_JAUFPJ010000012.1"/>
</dbReference>
<gene>
    <name evidence="1" type="ORF">DFR39_11424</name>
</gene>
<protein>
    <recommendedName>
        <fullName evidence="3">DUF1134 domain-containing protein</fullName>
    </recommendedName>
</protein>
<reference evidence="1 2" key="1">
    <citation type="submission" date="2019-03" db="EMBL/GenBank/DDBJ databases">
        <title>Genomic Encyclopedia of Type Strains, Phase IV (KMG-IV): sequencing the most valuable type-strain genomes for metagenomic binning, comparative biology and taxonomic classification.</title>
        <authorList>
            <person name="Goeker M."/>
        </authorList>
    </citation>
    <scope>NUCLEOTIDE SEQUENCE [LARGE SCALE GENOMIC DNA]</scope>
    <source>
        <strain evidence="1 2">DSM 25082</strain>
    </source>
</reference>
<name>A0A4R6MRD2_9BURK</name>
<dbReference type="InterPro" id="IPR008325">
    <property type="entry name" value="EipA-like"/>
</dbReference>
<comment type="caution">
    <text evidence="1">The sequence shown here is derived from an EMBL/GenBank/DDBJ whole genome shotgun (WGS) entry which is preliminary data.</text>
</comment>
<organism evidence="1 2">
    <name type="scientific">Roseateles asaccharophilus</name>
    <dbReference type="NCBI Taxonomy" id="582607"/>
    <lineage>
        <taxon>Bacteria</taxon>
        <taxon>Pseudomonadati</taxon>
        <taxon>Pseudomonadota</taxon>
        <taxon>Betaproteobacteria</taxon>
        <taxon>Burkholderiales</taxon>
        <taxon>Sphaerotilaceae</taxon>
        <taxon>Roseateles</taxon>
    </lineage>
</organism>
<sequence>MNENAHPDRRELLLRLGAAGLGLAPLGLQAKEDGKNTYDEESILKAATDFFGNTTEGLAKVIEKAFKEQGRPNAYIKGEEASAALTIGLRYGEGQLVMKGGGGARVFWAGPSIGFDAGANASKVFTLVYRLPNSAAIYQRFPAVDGSAYYVGGAGINYQRLDNITLAPIRLGVGLRAGVSLGYVHYRREKSFNPF</sequence>
<dbReference type="Proteomes" id="UP000295357">
    <property type="component" value="Unassembled WGS sequence"/>
</dbReference>
<keyword evidence="2" id="KW-1185">Reference proteome</keyword>
<proteinExistence type="predicted"/>
<dbReference type="EMBL" id="SNXE01000014">
    <property type="protein sequence ID" value="TDP04535.1"/>
    <property type="molecule type" value="Genomic_DNA"/>
</dbReference>